<dbReference type="Proteomes" id="UP000014570">
    <property type="component" value="Unassembled WGS sequence"/>
</dbReference>
<evidence type="ECO:0000313" key="2">
    <source>
        <dbReference type="Proteomes" id="UP000014570"/>
    </source>
</evidence>
<proteinExistence type="predicted"/>
<sequence>MVLGRALKFLKKKFLNRLMFYESGDLRIFTLRFLLKLKYTFFECITQHEHITQIFIQEIFHKIKYY</sequence>
<name>A0AAV3JEV6_LEPBO</name>
<dbReference type="AlphaFoldDB" id="A0AAV3JEV6"/>
<reference evidence="1 2" key="1">
    <citation type="submission" date="2013-04" db="EMBL/GenBank/DDBJ databases">
        <authorList>
            <person name="Harkins D.M."/>
            <person name="Durkin A.S."/>
            <person name="Brinkac L.M."/>
            <person name="Haft D.H."/>
            <person name="Selengut J.D."/>
            <person name="Sanka R."/>
            <person name="DePew J."/>
            <person name="Purushe J."/>
            <person name="Chanthongthip A."/>
            <person name="Lattana O."/>
            <person name="Phetsouvanh R."/>
            <person name="Newton P.N."/>
            <person name="Vinetz J.M."/>
            <person name="Sutton G.G."/>
            <person name="Nierman W.C."/>
            <person name="Fouts D.E."/>
        </authorList>
    </citation>
    <scope>NUCLEOTIDE SEQUENCE [LARGE SCALE GENOMIC DNA]</scope>
    <source>
        <strain evidence="1 2">UI 09931</strain>
    </source>
</reference>
<gene>
    <name evidence="1" type="ORF">LEP1GSC103_0523</name>
</gene>
<accession>A0AAV3JEV6</accession>
<comment type="caution">
    <text evidence="1">The sequence shown here is derived from an EMBL/GenBank/DDBJ whole genome shotgun (WGS) entry which is preliminary data.</text>
</comment>
<evidence type="ECO:0000313" key="1">
    <source>
        <dbReference type="EMBL" id="EPG58789.1"/>
    </source>
</evidence>
<protein>
    <submittedName>
        <fullName evidence="1">Uncharacterized protein</fullName>
    </submittedName>
</protein>
<organism evidence="1 2">
    <name type="scientific">Leptospira borgpetersenii serovar Javanica str. UI 09931</name>
    <dbReference type="NCBI Taxonomy" id="1049767"/>
    <lineage>
        <taxon>Bacteria</taxon>
        <taxon>Pseudomonadati</taxon>
        <taxon>Spirochaetota</taxon>
        <taxon>Spirochaetia</taxon>
        <taxon>Leptospirales</taxon>
        <taxon>Leptospiraceae</taxon>
        <taxon>Leptospira</taxon>
    </lineage>
</organism>
<dbReference type="EMBL" id="AHNP02000004">
    <property type="protein sequence ID" value="EPG58789.1"/>
    <property type="molecule type" value="Genomic_DNA"/>
</dbReference>